<dbReference type="PRINTS" id="PR00038">
    <property type="entry name" value="HTHLUXR"/>
</dbReference>
<proteinExistence type="predicted"/>
<dbReference type="GO" id="GO:0003677">
    <property type="term" value="F:DNA binding"/>
    <property type="evidence" value="ECO:0007669"/>
    <property type="project" value="UniProtKB-KW"/>
</dbReference>
<dbReference type="PANTHER" id="PTHR44688">
    <property type="entry name" value="DNA-BINDING TRANSCRIPTIONAL ACTIVATOR DEVR_DOSR"/>
    <property type="match status" value="1"/>
</dbReference>
<dbReference type="SUPFAM" id="SSF46894">
    <property type="entry name" value="C-terminal effector domain of the bipartite response regulators"/>
    <property type="match status" value="1"/>
</dbReference>
<dbReference type="PANTHER" id="PTHR44688:SF16">
    <property type="entry name" value="DNA-BINDING TRANSCRIPTIONAL ACTIVATOR DEVR_DOSR"/>
    <property type="match status" value="1"/>
</dbReference>
<dbReference type="CDD" id="cd06170">
    <property type="entry name" value="LuxR_C_like"/>
    <property type="match status" value="1"/>
</dbReference>
<dbReference type="InterPro" id="IPR000792">
    <property type="entry name" value="Tscrpt_reg_LuxR_C"/>
</dbReference>
<keyword evidence="2" id="KW-0238">DNA-binding</keyword>
<protein>
    <submittedName>
        <fullName evidence="5">Regulatory LuxR family protein</fullName>
    </submittedName>
</protein>
<keyword evidence="6" id="KW-1185">Reference proteome</keyword>
<dbReference type="PROSITE" id="PS50043">
    <property type="entry name" value="HTH_LUXR_2"/>
    <property type="match status" value="1"/>
</dbReference>
<accession>A0A4R2CWE6</accession>
<evidence type="ECO:0000259" key="4">
    <source>
        <dbReference type="PROSITE" id="PS50043"/>
    </source>
</evidence>
<sequence>MAAAQVSNGLLSTLSRRQHEILMELVKGHSAKTIAEHLGIHPRTVEAHIYRIYRKTGTHGIVQLMEVFFAQL</sequence>
<keyword evidence="1" id="KW-0805">Transcription regulation</keyword>
<comment type="caution">
    <text evidence="5">The sequence shown here is derived from an EMBL/GenBank/DDBJ whole genome shotgun (WGS) entry which is preliminary data.</text>
</comment>
<dbReference type="InterPro" id="IPR016032">
    <property type="entry name" value="Sig_transdc_resp-reg_C-effctor"/>
</dbReference>
<evidence type="ECO:0000313" key="6">
    <source>
        <dbReference type="Proteomes" id="UP000295351"/>
    </source>
</evidence>
<keyword evidence="3" id="KW-0804">Transcription</keyword>
<evidence type="ECO:0000256" key="2">
    <source>
        <dbReference type="ARBA" id="ARBA00023125"/>
    </source>
</evidence>
<dbReference type="AlphaFoldDB" id="A0A4R2CWE6"/>
<organism evidence="5 6">
    <name type="scientific">Shinella granuli</name>
    <dbReference type="NCBI Taxonomy" id="323621"/>
    <lineage>
        <taxon>Bacteria</taxon>
        <taxon>Pseudomonadati</taxon>
        <taxon>Pseudomonadota</taxon>
        <taxon>Alphaproteobacteria</taxon>
        <taxon>Hyphomicrobiales</taxon>
        <taxon>Rhizobiaceae</taxon>
        <taxon>Shinella</taxon>
    </lineage>
</organism>
<feature type="domain" description="HTH luxR-type" evidence="4">
    <location>
        <begin position="7"/>
        <end position="72"/>
    </location>
</feature>
<dbReference type="GO" id="GO:0006355">
    <property type="term" value="P:regulation of DNA-templated transcription"/>
    <property type="evidence" value="ECO:0007669"/>
    <property type="project" value="InterPro"/>
</dbReference>
<evidence type="ECO:0000256" key="1">
    <source>
        <dbReference type="ARBA" id="ARBA00023015"/>
    </source>
</evidence>
<reference evidence="5 6" key="1">
    <citation type="submission" date="2019-03" db="EMBL/GenBank/DDBJ databases">
        <title>Genomic Encyclopedia of Type Strains, Phase IV (KMG-IV): sequencing the most valuable type-strain genomes for metagenomic binning, comparative biology and taxonomic classification.</title>
        <authorList>
            <person name="Goeker M."/>
        </authorList>
    </citation>
    <scope>NUCLEOTIDE SEQUENCE [LARGE SCALE GENOMIC DNA]</scope>
    <source>
        <strain evidence="5 6">DSM 18401</strain>
    </source>
</reference>
<dbReference type="InterPro" id="IPR036388">
    <property type="entry name" value="WH-like_DNA-bd_sf"/>
</dbReference>
<dbReference type="SMART" id="SM00421">
    <property type="entry name" value="HTH_LUXR"/>
    <property type="match status" value="1"/>
</dbReference>
<dbReference type="Proteomes" id="UP000295351">
    <property type="component" value="Unassembled WGS sequence"/>
</dbReference>
<evidence type="ECO:0000256" key="3">
    <source>
        <dbReference type="ARBA" id="ARBA00023163"/>
    </source>
</evidence>
<dbReference type="Pfam" id="PF00196">
    <property type="entry name" value="GerE"/>
    <property type="match status" value="1"/>
</dbReference>
<gene>
    <name evidence="5" type="ORF">EV665_109104</name>
</gene>
<dbReference type="EMBL" id="SLVX01000009">
    <property type="protein sequence ID" value="TCN43719.1"/>
    <property type="molecule type" value="Genomic_DNA"/>
</dbReference>
<name>A0A4R2CWE6_SHIGR</name>
<evidence type="ECO:0000313" key="5">
    <source>
        <dbReference type="EMBL" id="TCN43719.1"/>
    </source>
</evidence>
<dbReference type="PROSITE" id="PS00622">
    <property type="entry name" value="HTH_LUXR_1"/>
    <property type="match status" value="1"/>
</dbReference>
<dbReference type="Gene3D" id="1.10.10.10">
    <property type="entry name" value="Winged helix-like DNA-binding domain superfamily/Winged helix DNA-binding domain"/>
    <property type="match status" value="1"/>
</dbReference>